<feature type="domain" description="HTH tetR-type" evidence="5">
    <location>
        <begin position="10"/>
        <end position="70"/>
    </location>
</feature>
<dbReference type="InterPro" id="IPR009057">
    <property type="entry name" value="Homeodomain-like_sf"/>
</dbReference>
<evidence type="ECO:0000256" key="3">
    <source>
        <dbReference type="ARBA" id="ARBA00023163"/>
    </source>
</evidence>
<dbReference type="FunFam" id="1.10.10.60:FF:000141">
    <property type="entry name" value="TetR family transcriptional regulator"/>
    <property type="match status" value="1"/>
</dbReference>
<dbReference type="InterPro" id="IPR050109">
    <property type="entry name" value="HTH-type_TetR-like_transc_reg"/>
</dbReference>
<dbReference type="Gene3D" id="1.10.357.10">
    <property type="entry name" value="Tetracycline Repressor, domain 2"/>
    <property type="match status" value="1"/>
</dbReference>
<dbReference type="Pfam" id="PF21351">
    <property type="entry name" value="TetR_C_41"/>
    <property type="match status" value="1"/>
</dbReference>
<dbReference type="SUPFAM" id="SSF46689">
    <property type="entry name" value="Homeodomain-like"/>
    <property type="match status" value="1"/>
</dbReference>
<keyword evidence="3" id="KW-0804">Transcription</keyword>
<dbReference type="PRINTS" id="PR00455">
    <property type="entry name" value="HTHTETR"/>
</dbReference>
<dbReference type="InterPro" id="IPR049484">
    <property type="entry name" value="Rv0078-like_C"/>
</dbReference>
<dbReference type="InterPro" id="IPR001647">
    <property type="entry name" value="HTH_TetR"/>
</dbReference>
<name>A0A7J5BQH8_9MICO</name>
<accession>A0A7J5BQH8</accession>
<dbReference type="AlphaFoldDB" id="A0A7J5BQH8"/>
<feature type="DNA-binding region" description="H-T-H motif" evidence="4">
    <location>
        <begin position="33"/>
        <end position="52"/>
    </location>
</feature>
<dbReference type="GO" id="GO:0045892">
    <property type="term" value="P:negative regulation of DNA-templated transcription"/>
    <property type="evidence" value="ECO:0007669"/>
    <property type="project" value="UniProtKB-ARBA"/>
</dbReference>
<evidence type="ECO:0000259" key="5">
    <source>
        <dbReference type="PROSITE" id="PS50977"/>
    </source>
</evidence>
<dbReference type="Pfam" id="PF00440">
    <property type="entry name" value="TetR_N"/>
    <property type="match status" value="1"/>
</dbReference>
<dbReference type="PANTHER" id="PTHR30055">
    <property type="entry name" value="HTH-TYPE TRANSCRIPTIONAL REGULATOR RUTR"/>
    <property type="match status" value="1"/>
</dbReference>
<gene>
    <name evidence="6" type="ORF">F8O01_10465</name>
</gene>
<proteinExistence type="predicted"/>
<dbReference type="OrthoDB" id="4726108at2"/>
<sequence>MPRTSAAVAARTASRVLAVATTLFSTRGFADVSVDDVAQAAGVTRGAVYHHYDSKAGLFRAVAEHLQAGIAAELVAAADASDSPAARLRAGSHAFLDAITRGATSRVLLVDAPAALGWQEWRRIDAERSEVHLRDALGDVLAESGSDSSLLDALTVQLSGAMNDAALWIAQHDDPTIARPLAHAALDRLLDAVTV</sequence>
<comment type="caution">
    <text evidence="6">The sequence shown here is derived from an EMBL/GenBank/DDBJ whole genome shotgun (WGS) entry which is preliminary data.</text>
</comment>
<keyword evidence="7" id="KW-1185">Reference proteome</keyword>
<dbReference type="PROSITE" id="PS50977">
    <property type="entry name" value="HTH_TETR_2"/>
    <property type="match status" value="1"/>
</dbReference>
<dbReference type="Proteomes" id="UP000467240">
    <property type="component" value="Unassembled WGS sequence"/>
</dbReference>
<evidence type="ECO:0000256" key="4">
    <source>
        <dbReference type="PROSITE-ProRule" id="PRU00335"/>
    </source>
</evidence>
<evidence type="ECO:0000313" key="6">
    <source>
        <dbReference type="EMBL" id="KAB1656288.1"/>
    </source>
</evidence>
<dbReference type="GO" id="GO:0000976">
    <property type="term" value="F:transcription cis-regulatory region binding"/>
    <property type="evidence" value="ECO:0007669"/>
    <property type="project" value="TreeGrafter"/>
</dbReference>
<dbReference type="PANTHER" id="PTHR30055:SF234">
    <property type="entry name" value="HTH-TYPE TRANSCRIPTIONAL REGULATOR BETI"/>
    <property type="match status" value="1"/>
</dbReference>
<organism evidence="6 7">
    <name type="scientific">Pseudoclavibacter chungangensis</name>
    <dbReference type="NCBI Taxonomy" id="587635"/>
    <lineage>
        <taxon>Bacteria</taxon>
        <taxon>Bacillati</taxon>
        <taxon>Actinomycetota</taxon>
        <taxon>Actinomycetes</taxon>
        <taxon>Micrococcales</taxon>
        <taxon>Microbacteriaceae</taxon>
        <taxon>Pseudoclavibacter</taxon>
    </lineage>
</organism>
<dbReference type="GO" id="GO:0003700">
    <property type="term" value="F:DNA-binding transcription factor activity"/>
    <property type="evidence" value="ECO:0007669"/>
    <property type="project" value="TreeGrafter"/>
</dbReference>
<keyword evidence="2 4" id="KW-0238">DNA-binding</keyword>
<evidence type="ECO:0000256" key="1">
    <source>
        <dbReference type="ARBA" id="ARBA00023015"/>
    </source>
</evidence>
<protein>
    <submittedName>
        <fullName evidence="6">TetR family transcriptional regulator</fullName>
    </submittedName>
</protein>
<evidence type="ECO:0000313" key="7">
    <source>
        <dbReference type="Proteomes" id="UP000467240"/>
    </source>
</evidence>
<dbReference type="EMBL" id="WBJZ01000012">
    <property type="protein sequence ID" value="KAB1656288.1"/>
    <property type="molecule type" value="Genomic_DNA"/>
</dbReference>
<evidence type="ECO:0000256" key="2">
    <source>
        <dbReference type="ARBA" id="ARBA00023125"/>
    </source>
</evidence>
<keyword evidence="1" id="KW-0805">Transcription regulation</keyword>
<dbReference type="RefSeq" id="WP_158040815.1">
    <property type="nucleotide sequence ID" value="NZ_JACCFV010000001.1"/>
</dbReference>
<reference evidence="6 7" key="1">
    <citation type="submission" date="2019-09" db="EMBL/GenBank/DDBJ databases">
        <title>Phylogeny of genus Pseudoclavibacter and closely related genus.</title>
        <authorList>
            <person name="Li Y."/>
        </authorList>
    </citation>
    <scope>NUCLEOTIDE SEQUENCE [LARGE SCALE GENOMIC DNA]</scope>
    <source>
        <strain evidence="6 7">DSM 23821</strain>
    </source>
</reference>